<dbReference type="Proteomes" id="UP000235786">
    <property type="component" value="Unassembled WGS sequence"/>
</dbReference>
<protein>
    <recommendedName>
        <fullName evidence="4">F-box domain-containing protein</fullName>
    </recommendedName>
</protein>
<reference evidence="2 3" key="1">
    <citation type="submission" date="2016-04" db="EMBL/GenBank/DDBJ databases">
        <title>A degradative enzymes factory behind the ericoid mycorrhizal symbiosis.</title>
        <authorList>
            <consortium name="DOE Joint Genome Institute"/>
            <person name="Martino E."/>
            <person name="Morin E."/>
            <person name="Grelet G."/>
            <person name="Kuo A."/>
            <person name="Kohler A."/>
            <person name="Daghino S."/>
            <person name="Barry K."/>
            <person name="Choi C."/>
            <person name="Cichocki N."/>
            <person name="Clum A."/>
            <person name="Copeland A."/>
            <person name="Hainaut M."/>
            <person name="Haridas S."/>
            <person name="Labutti K."/>
            <person name="Lindquist E."/>
            <person name="Lipzen A."/>
            <person name="Khouja H.-R."/>
            <person name="Murat C."/>
            <person name="Ohm R."/>
            <person name="Olson A."/>
            <person name="Spatafora J."/>
            <person name="Veneault-Fourrey C."/>
            <person name="Henrissat B."/>
            <person name="Grigoriev I."/>
            <person name="Martin F."/>
            <person name="Perotto S."/>
        </authorList>
    </citation>
    <scope>NUCLEOTIDE SEQUENCE [LARGE SCALE GENOMIC DNA]</scope>
    <source>
        <strain evidence="2 3">F</strain>
    </source>
</reference>
<dbReference type="AlphaFoldDB" id="A0A2J6RRZ9"/>
<feature type="compositionally biased region" description="Polar residues" evidence="1">
    <location>
        <begin position="1"/>
        <end position="23"/>
    </location>
</feature>
<dbReference type="PANTHER" id="PTHR42085">
    <property type="entry name" value="F-BOX DOMAIN-CONTAINING PROTEIN"/>
    <property type="match status" value="1"/>
</dbReference>
<feature type="region of interest" description="Disordered" evidence="1">
    <location>
        <begin position="1"/>
        <end position="67"/>
    </location>
</feature>
<evidence type="ECO:0000313" key="2">
    <source>
        <dbReference type="EMBL" id="PMD41299.1"/>
    </source>
</evidence>
<dbReference type="EMBL" id="KZ613944">
    <property type="protein sequence ID" value="PMD41299.1"/>
    <property type="molecule type" value="Genomic_DNA"/>
</dbReference>
<dbReference type="InterPro" id="IPR038883">
    <property type="entry name" value="AN11006-like"/>
</dbReference>
<evidence type="ECO:0000313" key="3">
    <source>
        <dbReference type="Proteomes" id="UP000235786"/>
    </source>
</evidence>
<gene>
    <name evidence="2" type="ORF">L207DRAFT_632736</name>
</gene>
<dbReference type="OrthoDB" id="62952at2759"/>
<name>A0A2J6RRZ9_HYAVF</name>
<evidence type="ECO:0000256" key="1">
    <source>
        <dbReference type="SAM" id="MobiDB-lite"/>
    </source>
</evidence>
<dbReference type="PANTHER" id="PTHR42085:SF4">
    <property type="entry name" value="F-BOX DOMAIN-CONTAINING PROTEIN"/>
    <property type="match status" value="1"/>
</dbReference>
<dbReference type="STRING" id="1149755.A0A2J6RRZ9"/>
<proteinExistence type="predicted"/>
<keyword evidence="3" id="KW-1185">Reference proteome</keyword>
<sequence>MESSISTSLATSDLFSSTTNNNPPLVRRRCNATPLDMATAPVSLSNKRDSVDPAKTATTSETKHAATKDMEHMNMEELRATLLETQRARDEAVQRECELRSQLSKVDPDSATERSICYFFDKLPRELRDRIYKYLLVNYDLSTTKFLKLWGANRLNDRVEKYHLSPQILRVCRQAKEEGLLTLYGSNTFIIEFVTGGRDGPRSPILRHPTGNNALLNRCHGSAIAELYPWAKHVKHWKVILTAYNPTGQAAPQPGFTNFCRFISFSKPQSLEVLLLPRGTMVIQYGHLHNPTTIKYLDAKDVLQPLTLLRNILSLRLEEAQGPDLPIYDASLDKSSLTYNNIEEELKAQLKDMVEGDSPVTRVFMMNKKLVDYAGAFERSKKIRDAMNPGWGEARPMLLLAAAAVNQDLHDWPANQGNPYIQRRIHPVEEGLHFTSCASEDNDVKAFKLARTTVLEYLEPQYQRIIKASERMAGFVKGVKQPNEAFCVKRQSQFEPDMILLTVCILYLEDYAKAFIRDVPCHTRFYIRREQHKFDLMYASHERESLMRKLSGALELDRLAANPVPWKMWFKAAVNNIDRQYLKIRKARKALFDFDPTNDKDRGCDIDLELWRCDEMVDWTVNEPVLQPHSLPTSAELEEWAQLRRADVEHVLQQVP</sequence>
<organism evidence="2 3">
    <name type="scientific">Hyaloscypha variabilis (strain UAMH 11265 / GT02V1 / F)</name>
    <name type="common">Meliniomyces variabilis</name>
    <dbReference type="NCBI Taxonomy" id="1149755"/>
    <lineage>
        <taxon>Eukaryota</taxon>
        <taxon>Fungi</taxon>
        <taxon>Dikarya</taxon>
        <taxon>Ascomycota</taxon>
        <taxon>Pezizomycotina</taxon>
        <taxon>Leotiomycetes</taxon>
        <taxon>Helotiales</taxon>
        <taxon>Hyaloscyphaceae</taxon>
        <taxon>Hyaloscypha</taxon>
        <taxon>Hyaloscypha variabilis</taxon>
    </lineage>
</organism>
<accession>A0A2J6RRZ9</accession>
<evidence type="ECO:0008006" key="4">
    <source>
        <dbReference type="Google" id="ProtNLM"/>
    </source>
</evidence>